<name>A0A1H6ZZK8_9PSED</name>
<dbReference type="AlphaFoldDB" id="A0A1H6ZZK8"/>
<reference evidence="2" key="1">
    <citation type="submission" date="2016-10" db="EMBL/GenBank/DDBJ databases">
        <authorList>
            <person name="Varghese N."/>
            <person name="Submissions S."/>
        </authorList>
    </citation>
    <scope>NUCLEOTIDE SEQUENCE [LARGE SCALE GENOMIC DNA]</scope>
    <source>
        <strain evidence="2">LMG 25967</strain>
    </source>
</reference>
<evidence type="ECO:0000313" key="1">
    <source>
        <dbReference type="EMBL" id="SEJ58086.1"/>
    </source>
</evidence>
<organism evidence="1 2">
    <name type="scientific">Pseudomonas linyingensis</name>
    <dbReference type="NCBI Taxonomy" id="915471"/>
    <lineage>
        <taxon>Bacteria</taxon>
        <taxon>Pseudomonadati</taxon>
        <taxon>Pseudomonadota</taxon>
        <taxon>Gammaproteobacteria</taxon>
        <taxon>Pseudomonadales</taxon>
        <taxon>Pseudomonadaceae</taxon>
        <taxon>Pseudomonas</taxon>
    </lineage>
</organism>
<protein>
    <submittedName>
        <fullName evidence="1">Uncharacterized protein</fullName>
    </submittedName>
</protein>
<dbReference type="RefSeq" id="WP_170847776.1">
    <property type="nucleotide sequence ID" value="NZ_FNZE01000011.1"/>
</dbReference>
<proteinExistence type="predicted"/>
<accession>A0A1H6ZZK8</accession>
<keyword evidence="2" id="KW-1185">Reference proteome</keyword>
<evidence type="ECO:0000313" key="2">
    <source>
        <dbReference type="Proteomes" id="UP000242930"/>
    </source>
</evidence>
<dbReference type="EMBL" id="FNZE01000011">
    <property type="protein sequence ID" value="SEJ58086.1"/>
    <property type="molecule type" value="Genomic_DNA"/>
</dbReference>
<sequence length="515" mass="53864">MSDIKLISTSTTLQEQFGGTLVIKSQPAGIGYVTETDVQPAPQLTFDLLPAVEEPIVPGSLLLSWAGKTYVDRDGVLYADISSSTNAGSAVGTVDYAGGTATLGSYPAAAASGITVNGCLTSNAGFGVVGATFRTPGAPLRAASLQVTVVRADTAQVVTGSADNNGDFNGPVIWGNVDITTGVVRLRFTSDPDDTSGASEIPCIPALLRYNGVLYSALPLNADLIGLDPVRLPADGRVPIYREGEVLVIHHTAETSVPSPVAGGTLQLARDHQAAIEVVDAAGIALDPAQYTTDRELGTVTWANPLLLQDAEATPLSLPLTIKDRVEHMALCTEVQITGTLGISSPVPWDLPSAETKVSSAVAWGDLQARLYKWFSQKTWNSGAPNWTDAPIGDATTSNYNSLNYPQVVTNRGAIAGKWAIVFTSATQFNVVEEKLGVITTGTTSSDCAPINPATGAPYFTILAAGWGSGWAAGNAVRFNTDSCLGPLWMVRTVLSGQGVVEDDQFRIQIRGDAD</sequence>
<dbReference type="STRING" id="915471.SAMN05216201_11178"/>
<dbReference type="Proteomes" id="UP000242930">
    <property type="component" value="Unassembled WGS sequence"/>
</dbReference>
<gene>
    <name evidence="1" type="ORF">SAMN05216201_11178</name>
</gene>